<protein>
    <submittedName>
        <fullName evidence="1">Uncharacterized protein</fullName>
    </submittedName>
</protein>
<proteinExistence type="predicted"/>
<dbReference type="RefSeq" id="YP_009007756.1">
    <property type="nucleotide sequence ID" value="NC_023582.1"/>
</dbReference>
<dbReference type="KEGG" id="vg:18504326"/>
<name>W5RV76_9CAUD</name>
<dbReference type="GeneID" id="18504326"/>
<dbReference type="OrthoDB" id="21770at10239"/>
<keyword evidence="2" id="KW-1185">Reference proteome</keyword>
<evidence type="ECO:0000313" key="1">
    <source>
        <dbReference type="EMBL" id="AHG24009.1"/>
    </source>
</evidence>
<accession>W5RV76</accession>
<gene>
    <name evidence="1" type="ORF">SEP9_088</name>
</gene>
<evidence type="ECO:0000313" key="2">
    <source>
        <dbReference type="Proteomes" id="UP000019366"/>
    </source>
</evidence>
<sequence>MIKKAKKKPVEIEYIQYKGTKESKQEIFDWTKGKAHEFYDLTTFDIRFGIDTLEGVLVVSENDYVVKGVQGEFYAVKPDIFKQTYDILENNKYKENDILEVKEKAKTFDEILDINVDKDELLSEEYIEKIEDVIQKWIYS</sequence>
<organism evidence="1 2">
    <name type="scientific">Staphylococcus phage vB_SepS_SEP9</name>
    <dbReference type="NCBI Taxonomy" id="1434319"/>
    <lineage>
        <taxon>Viruses</taxon>
        <taxon>Duplodnaviria</taxon>
        <taxon>Heunggongvirae</taxon>
        <taxon>Uroviricota</taxon>
        <taxon>Caudoviricetes</taxon>
        <taxon>Sextaecvirus</taxon>
        <taxon>Sextaecvirus SEP9</taxon>
    </lineage>
</organism>
<dbReference type="EMBL" id="KF929199">
    <property type="protein sequence ID" value="AHG24009.1"/>
    <property type="molecule type" value="Genomic_DNA"/>
</dbReference>
<reference evidence="1 2" key="1">
    <citation type="journal article" date="2014" name="Res. Microbiol.">
        <title>Characterization of Staphylococcus epidermidis phage vB_SepS_SEP9 - A unique member of the Siphoviridae family.</title>
        <authorList>
            <person name="Melo L.D."/>
            <person name="Sillankorva S."/>
            <person name="Ackermann H.W."/>
            <person name="Kropinski A.M."/>
            <person name="Azeredo J."/>
            <person name="Cerca N."/>
        </authorList>
    </citation>
    <scope>NUCLEOTIDE SEQUENCE [LARGE SCALE GENOMIC DNA]</scope>
</reference>
<dbReference type="Proteomes" id="UP000019366">
    <property type="component" value="Segment"/>
</dbReference>